<evidence type="ECO:0008006" key="4">
    <source>
        <dbReference type="Google" id="ProtNLM"/>
    </source>
</evidence>
<keyword evidence="2" id="KW-1133">Transmembrane helix</keyword>
<sequence length="485" mass="52715">MTQKPRTTPPTAHHQRPFTGDPGRWEKESSRALRAGHVRNGTCSAACRPVLVHERTSWGWLAWTVPGDGTPPELPVQIGVLAPEATRTQRLAVRWLLRRPAHRIALAPESRVSLRFTTTAVAAIALVAALYALSRGIPVGLVLPAILLAPLLTDHMSDWLDYRAGEHVRSVEGDAACQYLQRLADLHTGLVDAAAGSDRYELRRSAEIGHHLLWDAADLLHAHAQDTRSVSAQLIDRERLMVQLADQVAQALEHIRAKPASGQRGQPHEDEGPLGPLPPGFERATPPTPPPNPATSPLKGARPMTRTQSDNSARTTAVYLLFAHEPYYLGDGAQEINATVVAAASLLHPEVHQPDGARIHERLTQQRTPGEIIPLATLTQELGGGAGWPYIGDWEKVTTDFVRLVRTAECDALSLGLSEIARALICTGPNNHIRTLDTAAGQALTYGPKERAAILAEIDMYLVCLVAEQDLWPGEGLLPPLFNEA</sequence>
<protein>
    <recommendedName>
        <fullName evidence="4">Integral membrane protein</fullName>
    </recommendedName>
</protein>
<feature type="transmembrane region" description="Helical" evidence="2">
    <location>
        <begin position="112"/>
        <end position="131"/>
    </location>
</feature>
<evidence type="ECO:0000256" key="2">
    <source>
        <dbReference type="SAM" id="Phobius"/>
    </source>
</evidence>
<accession>A0AAU1IA03</accession>
<organism evidence="3">
    <name type="scientific">Streptomyces sp. NBC_00180</name>
    <dbReference type="NCBI Taxonomy" id="2903632"/>
    <lineage>
        <taxon>Bacteria</taxon>
        <taxon>Bacillati</taxon>
        <taxon>Actinomycetota</taxon>
        <taxon>Actinomycetes</taxon>
        <taxon>Kitasatosporales</taxon>
        <taxon>Streptomycetaceae</taxon>
        <taxon>Streptomyces</taxon>
    </lineage>
</organism>
<evidence type="ECO:0000313" key="3">
    <source>
        <dbReference type="EMBL" id="WTP91731.1"/>
    </source>
</evidence>
<feature type="region of interest" description="Disordered" evidence="1">
    <location>
        <begin position="1"/>
        <end position="26"/>
    </location>
</feature>
<proteinExistence type="predicted"/>
<keyword evidence="2" id="KW-0812">Transmembrane</keyword>
<keyword evidence="2" id="KW-0472">Membrane</keyword>
<dbReference type="EMBL" id="CP108140">
    <property type="protein sequence ID" value="WTP91731.1"/>
    <property type="molecule type" value="Genomic_DNA"/>
</dbReference>
<reference evidence="3" key="1">
    <citation type="submission" date="2022-10" db="EMBL/GenBank/DDBJ databases">
        <title>The complete genomes of actinobacterial strains from the NBC collection.</title>
        <authorList>
            <person name="Joergensen T.S."/>
            <person name="Alvarez Arevalo M."/>
            <person name="Sterndorff E.B."/>
            <person name="Faurdal D."/>
            <person name="Vuksanovic O."/>
            <person name="Mourched A.-S."/>
            <person name="Charusanti P."/>
            <person name="Shaw S."/>
            <person name="Blin K."/>
            <person name="Weber T."/>
        </authorList>
    </citation>
    <scope>NUCLEOTIDE SEQUENCE</scope>
    <source>
        <strain evidence="3">NBC 00180</strain>
    </source>
</reference>
<feature type="compositionally biased region" description="Polar residues" evidence="1">
    <location>
        <begin position="1"/>
        <end position="10"/>
    </location>
</feature>
<evidence type="ECO:0000256" key="1">
    <source>
        <dbReference type="SAM" id="MobiDB-lite"/>
    </source>
</evidence>
<gene>
    <name evidence="3" type="ORF">OG477_43845</name>
</gene>
<dbReference type="AlphaFoldDB" id="A0AAU1IA03"/>
<feature type="region of interest" description="Disordered" evidence="1">
    <location>
        <begin position="258"/>
        <end position="311"/>
    </location>
</feature>
<name>A0AAU1IA03_9ACTN</name>